<proteinExistence type="predicted"/>
<protein>
    <submittedName>
        <fullName evidence="1">Uncharacterized protein</fullName>
    </submittedName>
</protein>
<dbReference type="EMBL" id="JANRMS010003259">
    <property type="protein sequence ID" value="KAJ3519004.1"/>
    <property type="molecule type" value="Genomic_DNA"/>
</dbReference>
<gene>
    <name evidence="1" type="ORF">NM208_g14300</name>
</gene>
<sequence>MLLSNALFGLASIVACAEAASKIPMDLGSVLQRHEKLTTYYKLIQKYPEILMQLPNYKGVTVVAPSDDAFKQIPYSALSNVWDSDQKNTTIPLLQYHILQGTIRTDKLEAGPAYVRPTLLTDPAWCNVSHGQNILITKQPDVVVFSTRLGSRATVLNNDIEFQGGIIQIVDSCSLSWVVSMTPS</sequence>
<name>A0ACC1RGI5_9HYPO</name>
<evidence type="ECO:0000313" key="2">
    <source>
        <dbReference type="Proteomes" id="UP001148629"/>
    </source>
</evidence>
<comment type="caution">
    <text evidence="1">The sequence shown here is derived from an EMBL/GenBank/DDBJ whole genome shotgun (WGS) entry which is preliminary data.</text>
</comment>
<evidence type="ECO:0000313" key="1">
    <source>
        <dbReference type="EMBL" id="KAJ3519004.1"/>
    </source>
</evidence>
<dbReference type="Proteomes" id="UP001148629">
    <property type="component" value="Unassembled WGS sequence"/>
</dbReference>
<reference evidence="1" key="1">
    <citation type="submission" date="2022-08" db="EMBL/GenBank/DDBJ databases">
        <title>Genome Sequence of Fusarium decemcellulare.</title>
        <authorList>
            <person name="Buettner E."/>
        </authorList>
    </citation>
    <scope>NUCLEOTIDE SEQUENCE</scope>
    <source>
        <strain evidence="1">Babe19</strain>
    </source>
</reference>
<keyword evidence="2" id="KW-1185">Reference proteome</keyword>
<accession>A0ACC1RGI5</accession>
<organism evidence="1 2">
    <name type="scientific">Fusarium decemcellulare</name>
    <dbReference type="NCBI Taxonomy" id="57161"/>
    <lineage>
        <taxon>Eukaryota</taxon>
        <taxon>Fungi</taxon>
        <taxon>Dikarya</taxon>
        <taxon>Ascomycota</taxon>
        <taxon>Pezizomycotina</taxon>
        <taxon>Sordariomycetes</taxon>
        <taxon>Hypocreomycetidae</taxon>
        <taxon>Hypocreales</taxon>
        <taxon>Nectriaceae</taxon>
        <taxon>Fusarium</taxon>
        <taxon>Fusarium decemcellulare species complex</taxon>
    </lineage>
</organism>